<comment type="caution">
    <text evidence="2">The sequence shown here is derived from an EMBL/GenBank/DDBJ whole genome shotgun (WGS) entry which is preliminary data.</text>
</comment>
<dbReference type="EMBL" id="LWAJ01000287">
    <property type="protein sequence ID" value="KZL47701.1"/>
    <property type="molecule type" value="Genomic_DNA"/>
</dbReference>
<name>A0A166I0S6_NODSP</name>
<reference evidence="2 3" key="1">
    <citation type="submission" date="2016-04" db="EMBL/GenBank/DDBJ databases">
        <title>Draft Genome Assembly of the Bloom-forming Cyanobacterium Nodularia spumigena Strain CENA596 in Shrimp Production Ponds.</title>
        <authorList>
            <person name="Popin R.V."/>
            <person name="Rigonato J."/>
            <person name="Abreu V.A."/>
            <person name="Andreote A.P."/>
            <person name="Silveira S.B."/>
            <person name="Odebrecht C."/>
            <person name="Fiore M.F."/>
        </authorList>
    </citation>
    <scope>NUCLEOTIDE SEQUENCE [LARGE SCALE GENOMIC DNA]</scope>
    <source>
        <strain evidence="2 3">CENA596</strain>
    </source>
</reference>
<proteinExistence type="predicted"/>
<evidence type="ECO:0000313" key="2">
    <source>
        <dbReference type="EMBL" id="KZL47701.1"/>
    </source>
</evidence>
<gene>
    <name evidence="2" type="ORF">A2T98_21930</name>
</gene>
<dbReference type="AlphaFoldDB" id="A0A166I0S6"/>
<feature type="region of interest" description="Disordered" evidence="1">
    <location>
        <begin position="1"/>
        <end position="34"/>
    </location>
</feature>
<organism evidence="2 3">
    <name type="scientific">Nodularia spumigena CENA596</name>
    <dbReference type="NCBI Taxonomy" id="1819295"/>
    <lineage>
        <taxon>Bacteria</taxon>
        <taxon>Bacillati</taxon>
        <taxon>Cyanobacteriota</taxon>
        <taxon>Cyanophyceae</taxon>
        <taxon>Nostocales</taxon>
        <taxon>Nodulariaceae</taxon>
        <taxon>Nodularia</taxon>
    </lineage>
</organism>
<evidence type="ECO:0000313" key="3">
    <source>
        <dbReference type="Proteomes" id="UP000076555"/>
    </source>
</evidence>
<sequence>MGKIRGRGAGSREQGAGSREQGGEDGNFPMTNDQ</sequence>
<dbReference type="Proteomes" id="UP000076555">
    <property type="component" value="Unassembled WGS sequence"/>
</dbReference>
<accession>A0A166I0S6</accession>
<evidence type="ECO:0000256" key="1">
    <source>
        <dbReference type="SAM" id="MobiDB-lite"/>
    </source>
</evidence>
<protein>
    <submittedName>
        <fullName evidence="2">Recombination protein F</fullName>
    </submittedName>
</protein>